<dbReference type="GO" id="GO:0016787">
    <property type="term" value="F:hydrolase activity"/>
    <property type="evidence" value="ECO:0007669"/>
    <property type="project" value="InterPro"/>
</dbReference>
<dbReference type="SUPFAM" id="SSF56300">
    <property type="entry name" value="Metallo-dependent phosphatases"/>
    <property type="match status" value="1"/>
</dbReference>
<dbReference type="InterPro" id="IPR007119">
    <property type="entry name" value="Phage_tail_spike_N"/>
</dbReference>
<evidence type="ECO:0000313" key="5">
    <source>
        <dbReference type="EMBL" id="PWX42519.1"/>
    </source>
</evidence>
<feature type="domain" description="Calcineurin-like phosphoesterase" evidence="2">
    <location>
        <begin position="32"/>
        <end position="268"/>
    </location>
</feature>
<dbReference type="Proteomes" id="UP000247117">
    <property type="component" value="Unassembled WGS sequence"/>
</dbReference>
<feature type="coiled-coil region" evidence="1">
    <location>
        <begin position="1998"/>
        <end position="2025"/>
    </location>
</feature>
<dbReference type="Pfam" id="PF18994">
    <property type="entry name" value="Prophage_tailD1"/>
    <property type="match status" value="1"/>
</dbReference>
<reference evidence="5 6" key="1">
    <citation type="journal article" date="2018" name="BMC Genomics">
        <title>Whole genome analysis reveals the diversity and evolutionary relationships between necrotic enteritis-causing strains of Clostridium perfringens.</title>
        <authorList>
            <person name="Lacey J.A."/>
            <person name="Allnutt T.R."/>
            <person name="Vezina B."/>
            <person name="Van T.T.H."/>
            <person name="Stent T."/>
            <person name="Han X."/>
            <person name="Rood J.I."/>
            <person name="Wade B."/>
            <person name="Keyburn A.L."/>
            <person name="Seeman T."/>
            <person name="Chen H."/>
            <person name="Haring V."/>
            <person name="Johanesen P.A."/>
            <person name="Lyras D."/>
            <person name="Moore R.J."/>
        </authorList>
    </citation>
    <scope>NUCLEOTIDE SEQUENCE [LARGE SCALE GENOMIC DNA]</scope>
    <source>
        <strain evidence="5 6">EUR-NE15</strain>
    </source>
</reference>
<protein>
    <recommendedName>
        <fullName evidence="7">KID repeat-containing protein</fullName>
    </recommendedName>
</protein>
<gene>
    <name evidence="5" type="ORF">CYK91_05095</name>
</gene>
<dbReference type="Pfam" id="PF00149">
    <property type="entry name" value="Metallophos"/>
    <property type="match status" value="1"/>
</dbReference>
<dbReference type="PANTHER" id="PTHR45615:SF66">
    <property type="entry name" value="CARD DOMAIN-CONTAINING PROTEIN"/>
    <property type="match status" value="1"/>
</dbReference>
<evidence type="ECO:0000259" key="2">
    <source>
        <dbReference type="Pfam" id="PF00149"/>
    </source>
</evidence>
<evidence type="ECO:0000259" key="4">
    <source>
        <dbReference type="Pfam" id="PF18994"/>
    </source>
</evidence>
<dbReference type="InterPro" id="IPR004843">
    <property type="entry name" value="Calcineurin-like_PHP"/>
</dbReference>
<dbReference type="SUPFAM" id="SSF57997">
    <property type="entry name" value="Tropomyosin"/>
    <property type="match status" value="1"/>
</dbReference>
<evidence type="ECO:0000313" key="6">
    <source>
        <dbReference type="Proteomes" id="UP000247117"/>
    </source>
</evidence>
<feature type="domain" description="Tail spike" evidence="3">
    <location>
        <begin position="433"/>
        <end position="672"/>
    </location>
</feature>
<organism evidence="5 6">
    <name type="scientific">Clostridium perfringens</name>
    <dbReference type="NCBI Taxonomy" id="1502"/>
    <lineage>
        <taxon>Bacteria</taxon>
        <taxon>Bacillati</taxon>
        <taxon>Bacillota</taxon>
        <taxon>Clostridia</taxon>
        <taxon>Eubacteriales</taxon>
        <taxon>Clostridiaceae</taxon>
        <taxon>Clostridium</taxon>
    </lineage>
</organism>
<feature type="domain" description="Prophage endopeptidase tail N-terminal" evidence="4">
    <location>
        <begin position="352"/>
        <end position="412"/>
    </location>
</feature>
<name>A0AB37CB87_CLOPF</name>
<sequence length="2476" mass="273180">MTVPNFLRENTELKLKKLNKVDEFGAYFSIPFVTDVHNAETTTYKWLNSIKVIEEVNKRKNINYILTGGDYINNHENKEEVIKRLKNFKDRFEDRSNLFITLGNHDDNSNYKDFSKVITHEEMKKLMFSDMQDVTFGNGLYYYKDFHEHKIRLIVLNSEDIPEYDISMKYKGQWDYAFSNEQLNWVAHTALNTDYKIIFCSHTPLIESVEGFDLAIRNSEAMLGIMKAYTTGTSYSSSNNTGDFKYNVSVDYNKKGTIVCCLFGHVHADNIVYKDNIAHISTTCSNCSYRYGSSAIKNATGTVNEIALDFLTIRNDMGFLTRFGAGSDRSFTYVNNTKESKKEKSYLGLKLLGQNKKIIALLQNLKDLSIESILESGDKTLSFSYAKEDKFYENIIEENYIRTKEDEFVIKSRDIGVDYTRFDCVLNLEELEANIFDRFESVEQTITNAINLAIVGTGWTVNDNTLKKKRTVRCTNKNALEIVKEIKKTYRVDIVFNTLEKKIEIYEKLGEDKGAYFIDSLNLTALQVQSDSYKFATRIIAEGKDNLTFEDINGGKNYVENFQYSKKIKTIYWKDERYTVKESLLKDARAKLEEISKPFTSYNASVLNLAELNPKYKSILDYSLGDTITLLSKSNKVRDKQRIVKTVEYPQDHSRDTVELANAILKFEDIQQENQETTDTVNNITTDNGTVDGSTIDSIQVKQIEDFKANVIEVVNLKAINASIDNLQANKADIQDLHAVNAKIGTLEATKANITQLNAVSAEISKLDTLKANIVDLNSATAKIGVLEAKTASIDNLLSQKASINDLNALNATISEALIKKATIAQLEALETKTNNLIADKANIKDLNVTNANINKIQAETANIKTLLNGNLSSENIQAGGITSDKLTIANGFITNLMISSVSASKITAGTIDAAKINVVNLNADNLTVGKINGQLLKDGSISGLAIENGAIDNNKVSPNANIEASKINISSVVTAINEGSTLLTANKVTIDSEKGTLDIAFNNLNTSLEANKKITESNSIAINVVQGKLSASIENSKVLEGKQRTLEDNYNRTVVTVDSLKNTVGQQKTLIDSATGKITSVEVKANTLEKNLSGLTQTVTDTKKVIENNKTILESKNAELKASIDSVSSSLSSVSSTVDKNNKTLVAKTNTLEQNLSGLSQTVANNKTVIDGKITSVEGETHELKAGLGGLTSKLDTLKSTTDGINKTVSNQGSVINQLKDSINLKVDSSTFTQSTQTINNNINRAKEQAIIGARSIPDTRSNNENPGWYMQHYAFQTITEFKYANVIGVPNGGSWYGTLETTVPWNNASGGYPTQVFRSNSSPVYQRHGTDLNTWSSWEQIEDTQGSQAKANNALNNAKSYSDSKKQEAIKAAENLALEKSNLAKKYADEVATAKANLAQANAIANADGKITEEERKRIQQAQENLNTAISKADKAKQDAINEANRVAELKKQEAISSANSHADNKASEALNSAKTFVNAEITTVNSHLNKATSEINVLKKQIELKVGQSDIDKSIQKVNFGGRNLIKNSYINDETSAYGAFPRELTVNLEEGETYCFSIKGHIDQVAADNKKTLTCFIYEDTWKYGCVSIDISSVGLNQTKHALFKPKKTGVYKFMTYLFPNGGDRNGKVFIEWAKLEKGNKPTDWTPAPEDTNQLIVDNIKTVTDKITTVESKFTQENNSIKASVQDLNSTTQSITTNVSNINRDLTSKINSNLNAAKSFATDIATNKANTTKQEAINSANSHADSIAASKANEALNNAKGYTNTEINVVNTKVHNVESNIDILKNKIALKVEQSDIDKTKTELINKINVVDNLANNAKDLASAMSLGKMLFSDPTFKNSSNNIKTYNNNGNGTVTTSRISKINGCPTDSQYCIEVKTVGSASPNYGGFYFGNMTRANAIFVTKIIAKIPVGLRIGWYSNATGNNGSSKWLTSVNGTGKWEEYIHLLKCGDAGNFSSTSFFALDGGITPSTSNPIVWHLAYATVFDITENDESVNVLKTEMSTAKNKVATIETNLDSITQRVSSTESKTHSIETTLGGKASKQEVTEVNNRVATIKANLDGITQRVSATESKTQTLESNLNGKASKQEVNNVSSKVVSLETNLNGITNRVSNTESRINTLDGKVASAVTNQQFTEFKQSNDKFKFTVEQRSSVSNILPNGSFFGGDRGWLHNGSEFWAGAYSGYGFKGRITGAIKNRAAYNNPERYLQTHKAYKVKKNTTYTINFHYICEKNVQSMDAFVVLSNTEYGDYAQPLCILTAQGGSQSNAAEEKPFTYKFNTGNHEWVWLRFDHNGMKSGVNWDEFCWIYVSEVGIYEGDVGAVKWTPKGGEVYSANYQMDGLGFKGTFEDGTYASLGKDGLEWYNAGTGHAYHALTYVTSFDIPVGNPGKAYIKLPAEFTKRRSSLKWTVALRGYYYSTSGNFFPFHVHCTGARDYIENGLVVCEVQGLCKIQNGSNSGDVQFRPLTAMLIAIA</sequence>
<dbReference type="PANTHER" id="PTHR45615">
    <property type="entry name" value="MYOSIN HEAVY CHAIN, NON-MUSCLE"/>
    <property type="match status" value="1"/>
</dbReference>
<dbReference type="InterPro" id="IPR044051">
    <property type="entry name" value="Prophage_tail_N"/>
</dbReference>
<dbReference type="Gene3D" id="1.20.5.340">
    <property type="match status" value="1"/>
</dbReference>
<dbReference type="Gene3D" id="3.60.21.10">
    <property type="match status" value="1"/>
</dbReference>
<dbReference type="EMBL" id="PJTB01000001">
    <property type="protein sequence ID" value="PWX42519.1"/>
    <property type="molecule type" value="Genomic_DNA"/>
</dbReference>
<evidence type="ECO:0000259" key="3">
    <source>
        <dbReference type="Pfam" id="PF06605"/>
    </source>
</evidence>
<dbReference type="InterPro" id="IPR029052">
    <property type="entry name" value="Metallo-depent_PP-like"/>
</dbReference>
<dbReference type="RefSeq" id="WP_110083252.1">
    <property type="nucleotide sequence ID" value="NZ_CP017106.1"/>
</dbReference>
<dbReference type="CDD" id="cd19958">
    <property type="entry name" value="pyocin_knob"/>
    <property type="match status" value="1"/>
</dbReference>
<dbReference type="Pfam" id="PF06605">
    <property type="entry name" value="Prophage_tail"/>
    <property type="match status" value="1"/>
</dbReference>
<keyword evidence="1" id="KW-0175">Coiled coil</keyword>
<evidence type="ECO:0008006" key="7">
    <source>
        <dbReference type="Google" id="ProtNLM"/>
    </source>
</evidence>
<comment type="caution">
    <text evidence="5">The sequence shown here is derived from an EMBL/GenBank/DDBJ whole genome shotgun (WGS) entry which is preliminary data.</text>
</comment>
<dbReference type="NCBIfam" id="TIGR01665">
    <property type="entry name" value="put_anti_recept"/>
    <property type="match status" value="1"/>
</dbReference>
<evidence type="ECO:0000256" key="1">
    <source>
        <dbReference type="SAM" id="Coils"/>
    </source>
</evidence>
<accession>A0AB37CB87</accession>
<proteinExistence type="predicted"/>
<dbReference type="InterPro" id="IPR010572">
    <property type="entry name" value="Tail_dom"/>
</dbReference>
<feature type="coiled-coil region" evidence="1">
    <location>
        <begin position="1368"/>
        <end position="1455"/>
    </location>
</feature>